<dbReference type="PANTHER" id="PTHR24567:SF26">
    <property type="entry name" value="REGULATORY PROTEIN YEIL"/>
    <property type="match status" value="1"/>
</dbReference>
<evidence type="ECO:0000259" key="1">
    <source>
        <dbReference type="PROSITE" id="PS50042"/>
    </source>
</evidence>
<dbReference type="InterPro" id="IPR050397">
    <property type="entry name" value="Env_Response_Regulators"/>
</dbReference>
<sequence length="191" mass="22175">MFRINQEFLKFIEDHFQHANDSVGIELVSFESNEILMEQDQIVRNVYLIKSGICKVYFEEENGKEYILEFLSTGEILGELEIIRDETCLCSVKSIIKVEAFKIPKNYFLKLLNGNLSLNKMIIHSFAERIINTSKKASHQKLYSIEYSLTKIMEMQKKNDFEISKSDLSAYLGISIRSLNRSLKSLKENPS</sequence>
<evidence type="ECO:0000313" key="3">
    <source>
        <dbReference type="Proteomes" id="UP001139521"/>
    </source>
</evidence>
<protein>
    <submittedName>
        <fullName evidence="2">Crp/Fnr family transcriptional regulator</fullName>
    </submittedName>
</protein>
<dbReference type="GO" id="GO:0003700">
    <property type="term" value="F:DNA-binding transcription factor activity"/>
    <property type="evidence" value="ECO:0007669"/>
    <property type="project" value="TreeGrafter"/>
</dbReference>
<dbReference type="PANTHER" id="PTHR24567">
    <property type="entry name" value="CRP FAMILY TRANSCRIPTIONAL REGULATORY PROTEIN"/>
    <property type="match status" value="1"/>
</dbReference>
<dbReference type="InterPro" id="IPR000595">
    <property type="entry name" value="cNMP-bd_dom"/>
</dbReference>
<keyword evidence="3" id="KW-1185">Reference proteome</keyword>
<organism evidence="2 3">
    <name type="scientific">Zunongwangia pacifica</name>
    <dbReference type="NCBI Taxonomy" id="2911062"/>
    <lineage>
        <taxon>Bacteria</taxon>
        <taxon>Pseudomonadati</taxon>
        <taxon>Bacteroidota</taxon>
        <taxon>Flavobacteriia</taxon>
        <taxon>Flavobacteriales</taxon>
        <taxon>Flavobacteriaceae</taxon>
        <taxon>Zunongwangia</taxon>
    </lineage>
</organism>
<dbReference type="PROSITE" id="PS50042">
    <property type="entry name" value="CNMP_BINDING_3"/>
    <property type="match status" value="1"/>
</dbReference>
<reference evidence="2" key="1">
    <citation type="submission" date="2022-01" db="EMBL/GenBank/DDBJ databases">
        <title>Genome sequencing of Zunongwangia sp. M21534 genome.</title>
        <authorList>
            <person name="Chen Y."/>
            <person name="Dong C."/>
            <person name="Shao Z."/>
        </authorList>
    </citation>
    <scope>NUCLEOTIDE SEQUENCE</scope>
    <source>
        <strain evidence="2">MCCC M21534</strain>
    </source>
</reference>
<dbReference type="GO" id="GO:0005829">
    <property type="term" value="C:cytosol"/>
    <property type="evidence" value="ECO:0007669"/>
    <property type="project" value="TreeGrafter"/>
</dbReference>
<gene>
    <name evidence="2" type="ORF">L1967_18730</name>
</gene>
<dbReference type="RefSeq" id="WP_249603033.1">
    <property type="nucleotide sequence ID" value="NZ_JAKHSK010000038.1"/>
</dbReference>
<dbReference type="Gene3D" id="2.60.120.10">
    <property type="entry name" value="Jelly Rolls"/>
    <property type="match status" value="1"/>
</dbReference>
<dbReference type="InterPro" id="IPR014710">
    <property type="entry name" value="RmlC-like_jellyroll"/>
</dbReference>
<comment type="caution">
    <text evidence="2">The sequence shown here is derived from an EMBL/GenBank/DDBJ whole genome shotgun (WGS) entry which is preliminary data.</text>
</comment>
<dbReference type="AlphaFoldDB" id="A0A9X1ZSQ3"/>
<feature type="domain" description="Cyclic nucleotide-binding" evidence="1">
    <location>
        <begin position="25"/>
        <end position="129"/>
    </location>
</feature>
<dbReference type="EMBL" id="JAKHSK010000038">
    <property type="protein sequence ID" value="MCL6220332.1"/>
    <property type="molecule type" value="Genomic_DNA"/>
</dbReference>
<dbReference type="Pfam" id="PF00027">
    <property type="entry name" value="cNMP_binding"/>
    <property type="match status" value="1"/>
</dbReference>
<proteinExistence type="predicted"/>
<dbReference type="SMART" id="SM00100">
    <property type="entry name" value="cNMP"/>
    <property type="match status" value="1"/>
</dbReference>
<accession>A0A9X1ZSQ3</accession>
<evidence type="ECO:0000313" key="2">
    <source>
        <dbReference type="EMBL" id="MCL6220332.1"/>
    </source>
</evidence>
<dbReference type="SUPFAM" id="SSF51206">
    <property type="entry name" value="cAMP-binding domain-like"/>
    <property type="match status" value="1"/>
</dbReference>
<dbReference type="CDD" id="cd00038">
    <property type="entry name" value="CAP_ED"/>
    <property type="match status" value="1"/>
</dbReference>
<dbReference type="Proteomes" id="UP001139521">
    <property type="component" value="Unassembled WGS sequence"/>
</dbReference>
<dbReference type="InterPro" id="IPR018490">
    <property type="entry name" value="cNMP-bd_dom_sf"/>
</dbReference>
<name>A0A9X1ZSQ3_9FLAO</name>